<evidence type="ECO:0000313" key="2">
    <source>
        <dbReference type="Proteomes" id="UP000055024"/>
    </source>
</evidence>
<reference evidence="1 2" key="1">
    <citation type="submission" date="2015-01" db="EMBL/GenBank/DDBJ databases">
        <title>Evolution of Trichinella species and genotypes.</title>
        <authorList>
            <person name="Korhonen P.K."/>
            <person name="Edoardo P."/>
            <person name="Giuseppe L.R."/>
            <person name="Gasser R.B."/>
        </authorList>
    </citation>
    <scope>NUCLEOTIDE SEQUENCE [LARGE SCALE GENOMIC DNA]</scope>
    <source>
        <strain evidence="1">ISS1029</strain>
    </source>
</reference>
<name>A0A0V1HS37_9BILA</name>
<comment type="caution">
    <text evidence="1">The sequence shown here is derived from an EMBL/GenBank/DDBJ whole genome shotgun (WGS) entry which is preliminary data.</text>
</comment>
<dbReference type="EMBL" id="JYDP01000035">
    <property type="protein sequence ID" value="KRZ12999.1"/>
    <property type="molecule type" value="Genomic_DNA"/>
</dbReference>
<accession>A0A0V1HS37</accession>
<organism evidence="1 2">
    <name type="scientific">Trichinella zimbabwensis</name>
    <dbReference type="NCBI Taxonomy" id="268475"/>
    <lineage>
        <taxon>Eukaryota</taxon>
        <taxon>Metazoa</taxon>
        <taxon>Ecdysozoa</taxon>
        <taxon>Nematoda</taxon>
        <taxon>Enoplea</taxon>
        <taxon>Dorylaimia</taxon>
        <taxon>Trichinellida</taxon>
        <taxon>Trichinellidae</taxon>
        <taxon>Trichinella</taxon>
    </lineage>
</organism>
<proteinExistence type="predicted"/>
<protein>
    <submittedName>
        <fullName evidence="1">Uncharacterized protein</fullName>
    </submittedName>
</protein>
<evidence type="ECO:0000313" key="1">
    <source>
        <dbReference type="EMBL" id="KRZ12999.1"/>
    </source>
</evidence>
<dbReference type="AlphaFoldDB" id="A0A0V1HS37"/>
<sequence length="193" mass="21128">MKWWNNYSFSLDVGSDQTVTGAGAFFSGFMNEQAVGSCQLTAGTFRAELTLDEGPLSGVAWAHGGATCHCGDQHQSQAELKQKLVHLFCLAVSFRMYKRKPIPNIGQSISSSQLLLQAVWGGLESSPHKTCPIHPFLTFSCPWQRPDIDLLEIMKQQQQTCCFVLNENHSITLVAVAVQLERKGAVAKGSVSI</sequence>
<keyword evidence="2" id="KW-1185">Reference proteome</keyword>
<dbReference type="Proteomes" id="UP000055024">
    <property type="component" value="Unassembled WGS sequence"/>
</dbReference>
<gene>
    <name evidence="1" type="ORF">T11_8103</name>
</gene>